<dbReference type="InterPro" id="IPR050090">
    <property type="entry name" value="Tyrosine_recombinase_XerCD"/>
</dbReference>
<dbReference type="InterPro" id="IPR044068">
    <property type="entry name" value="CB"/>
</dbReference>
<evidence type="ECO:0000313" key="8">
    <source>
        <dbReference type="Proteomes" id="UP000321089"/>
    </source>
</evidence>
<name>A0A512TLH7_CLOBU</name>
<dbReference type="AlphaFoldDB" id="A0A512TLH7"/>
<dbReference type="InterPro" id="IPR013762">
    <property type="entry name" value="Integrase-like_cat_sf"/>
</dbReference>
<feature type="domain" description="Tyr recombinase" evidence="5">
    <location>
        <begin position="114"/>
        <end position="294"/>
    </location>
</feature>
<evidence type="ECO:0000256" key="4">
    <source>
        <dbReference type="PROSITE-ProRule" id="PRU01248"/>
    </source>
</evidence>
<keyword evidence="2 4" id="KW-0238">DNA-binding</keyword>
<evidence type="ECO:0000259" key="5">
    <source>
        <dbReference type="PROSITE" id="PS51898"/>
    </source>
</evidence>
<dbReference type="GO" id="GO:0015074">
    <property type="term" value="P:DNA integration"/>
    <property type="evidence" value="ECO:0007669"/>
    <property type="project" value="InterPro"/>
</dbReference>
<dbReference type="Pfam" id="PF00589">
    <property type="entry name" value="Phage_integrase"/>
    <property type="match status" value="1"/>
</dbReference>
<dbReference type="InterPro" id="IPR011010">
    <property type="entry name" value="DNA_brk_join_enz"/>
</dbReference>
<evidence type="ECO:0000256" key="3">
    <source>
        <dbReference type="ARBA" id="ARBA00023172"/>
    </source>
</evidence>
<evidence type="ECO:0000313" key="7">
    <source>
        <dbReference type="EMBL" id="GEQ21117.1"/>
    </source>
</evidence>
<comment type="similarity">
    <text evidence="1">Belongs to the 'phage' integrase family.</text>
</comment>
<dbReference type="InterPro" id="IPR010998">
    <property type="entry name" value="Integrase_recombinase_N"/>
</dbReference>
<evidence type="ECO:0000256" key="1">
    <source>
        <dbReference type="ARBA" id="ARBA00008857"/>
    </source>
</evidence>
<dbReference type="PANTHER" id="PTHR30349:SF64">
    <property type="entry name" value="PROPHAGE INTEGRASE INTD-RELATED"/>
    <property type="match status" value="1"/>
</dbReference>
<evidence type="ECO:0000256" key="2">
    <source>
        <dbReference type="ARBA" id="ARBA00023125"/>
    </source>
</evidence>
<dbReference type="PROSITE" id="PS51898">
    <property type="entry name" value="TYR_RECOMBINASE"/>
    <property type="match status" value="1"/>
</dbReference>
<accession>A0A512TLH7</accession>
<dbReference type="InterPro" id="IPR025269">
    <property type="entry name" value="SAM-like_dom"/>
</dbReference>
<dbReference type="GO" id="GO:0006310">
    <property type="term" value="P:DNA recombination"/>
    <property type="evidence" value="ECO:0007669"/>
    <property type="project" value="UniProtKB-KW"/>
</dbReference>
<organism evidence="7 8">
    <name type="scientific">Clostridium butyricum</name>
    <dbReference type="NCBI Taxonomy" id="1492"/>
    <lineage>
        <taxon>Bacteria</taxon>
        <taxon>Bacillati</taxon>
        <taxon>Bacillota</taxon>
        <taxon>Clostridia</taxon>
        <taxon>Eubacteriales</taxon>
        <taxon>Clostridiaceae</taxon>
        <taxon>Clostridium</taxon>
    </lineage>
</organism>
<protein>
    <recommendedName>
        <fullName evidence="9">Tyrosine-type recombinase/integrase</fullName>
    </recommendedName>
</protein>
<sequence length="311" mass="37023">MNKKPIEMNIDNITFDSGYDEFILYCKRRNLRPATIKHYDSTVQTIYKCIAPKTPIGSITSDTVDKFIIWCKTREIKDITIDTYLRGLRTILYYFMKMEYMEKFHIEMIKYDKPIIETYTDQEIKMLLKKPDKKKCTFVEFRDWTICNVLYGTGMRCSNILSLKVSDIDFDNNLLSLKTTKNRKPLMLPITSSLQPILREYLIIRKGDSDSYVFCNRYGDELTREAISYSMREYNHNRGVVKTGIHRWRHTFAKQWILNHGDILKLQKILNHSNLEMVKNYVNIFTSDLQNDFDKYNPLENVNKKTIKMKK</sequence>
<dbReference type="PANTHER" id="PTHR30349">
    <property type="entry name" value="PHAGE INTEGRASE-RELATED"/>
    <property type="match status" value="1"/>
</dbReference>
<evidence type="ECO:0000259" key="6">
    <source>
        <dbReference type="PROSITE" id="PS51900"/>
    </source>
</evidence>
<evidence type="ECO:0008006" key="9">
    <source>
        <dbReference type="Google" id="ProtNLM"/>
    </source>
</evidence>
<dbReference type="Pfam" id="PF13102">
    <property type="entry name" value="Phage_int_SAM_5"/>
    <property type="match status" value="1"/>
</dbReference>
<keyword evidence="3" id="KW-0233">DNA recombination</keyword>
<dbReference type="InterPro" id="IPR002104">
    <property type="entry name" value="Integrase_catalytic"/>
</dbReference>
<reference evidence="7 8" key="1">
    <citation type="submission" date="2019-07" db="EMBL/GenBank/DDBJ databases">
        <title>Whole genome shotgun sequence of Clostridium butyricum NBRC 3858.</title>
        <authorList>
            <person name="Hosoyama A."/>
            <person name="Uohara A."/>
            <person name="Ohji S."/>
            <person name="Ichikawa N."/>
        </authorList>
    </citation>
    <scope>NUCLEOTIDE SEQUENCE [LARGE SCALE GENOMIC DNA]</scope>
    <source>
        <strain evidence="7 8">NBRC 3858</strain>
    </source>
</reference>
<dbReference type="Gene3D" id="1.10.150.130">
    <property type="match status" value="1"/>
</dbReference>
<comment type="caution">
    <text evidence="7">The sequence shown here is derived from an EMBL/GenBank/DDBJ whole genome shotgun (WGS) entry which is preliminary data.</text>
</comment>
<dbReference type="SUPFAM" id="SSF56349">
    <property type="entry name" value="DNA breaking-rejoining enzymes"/>
    <property type="match status" value="1"/>
</dbReference>
<proteinExistence type="inferred from homology"/>
<dbReference type="RefSeq" id="WP_241393636.1">
    <property type="nucleotide sequence ID" value="NZ_BKBC01000017.1"/>
</dbReference>
<dbReference type="Gene3D" id="1.10.443.10">
    <property type="entry name" value="Intergrase catalytic core"/>
    <property type="match status" value="1"/>
</dbReference>
<dbReference type="Proteomes" id="UP000321089">
    <property type="component" value="Unassembled WGS sequence"/>
</dbReference>
<gene>
    <name evidence="7" type="ORF">CBU02nite_16230</name>
</gene>
<dbReference type="PROSITE" id="PS51900">
    <property type="entry name" value="CB"/>
    <property type="match status" value="1"/>
</dbReference>
<dbReference type="GO" id="GO:0003677">
    <property type="term" value="F:DNA binding"/>
    <property type="evidence" value="ECO:0007669"/>
    <property type="project" value="UniProtKB-UniRule"/>
</dbReference>
<feature type="domain" description="Core-binding (CB)" evidence="6">
    <location>
        <begin position="13"/>
        <end position="96"/>
    </location>
</feature>
<dbReference type="EMBL" id="BKBC01000017">
    <property type="protein sequence ID" value="GEQ21117.1"/>
    <property type="molecule type" value="Genomic_DNA"/>
</dbReference>